<dbReference type="Proteomes" id="UP000012174">
    <property type="component" value="Unassembled WGS sequence"/>
</dbReference>
<comment type="catalytic activity">
    <reaction evidence="14">
        <text>[(1-&gt;4)-alpha-D-galacturonosyl](n) + H2O = alpha-D-galacturonate + [(1-&gt;4)-alpha-D-galacturonosyl](n-1)</text>
        <dbReference type="Rhea" id="RHEA:14117"/>
        <dbReference type="Rhea" id="RHEA-COMP:14570"/>
        <dbReference type="Rhea" id="RHEA-COMP:14572"/>
        <dbReference type="ChEBI" id="CHEBI:15377"/>
        <dbReference type="ChEBI" id="CHEBI:58658"/>
        <dbReference type="ChEBI" id="CHEBI:140523"/>
        <dbReference type="EC" id="3.2.1.67"/>
    </reaction>
</comment>
<protein>
    <recommendedName>
        <fullName evidence="11">galacturonan 1,4-alpha-galacturonidase</fullName>
        <ecNumber evidence="11">3.2.1.67</ecNumber>
    </recommendedName>
    <alternativeName>
        <fullName evidence="13">Galacturan 1,4-alpha-galacturonidase</fullName>
    </alternativeName>
    <alternativeName>
        <fullName evidence="12">Poly(1,4-alpha-D-galacturonide)galacturonohydrolase</fullName>
    </alternativeName>
</protein>
<proteinExistence type="inferred from homology"/>
<reference evidence="19" key="1">
    <citation type="journal article" date="2013" name="Genome Announc.">
        <title>Draft genome sequence of the grapevine dieback fungus Eutypa lata UCR-EL1.</title>
        <authorList>
            <person name="Blanco-Ulate B."/>
            <person name="Rolshausen P.E."/>
            <person name="Cantu D."/>
        </authorList>
    </citation>
    <scope>NUCLEOTIDE SEQUENCE [LARGE SCALE GENOMIC DNA]</scope>
    <source>
        <strain evidence="19">UCR-EL1</strain>
    </source>
</reference>
<feature type="signal peptide" evidence="17">
    <location>
        <begin position="1"/>
        <end position="21"/>
    </location>
</feature>
<dbReference type="OMA" id="WFNIIIN"/>
<dbReference type="PROSITE" id="PS00502">
    <property type="entry name" value="POLYGALACTURONASE"/>
    <property type="match status" value="1"/>
</dbReference>
<evidence type="ECO:0000256" key="1">
    <source>
        <dbReference type="ARBA" id="ARBA00004613"/>
    </source>
</evidence>
<evidence type="ECO:0000256" key="5">
    <source>
        <dbReference type="ARBA" id="ARBA00022737"/>
    </source>
</evidence>
<dbReference type="GO" id="GO:0045490">
    <property type="term" value="P:pectin catabolic process"/>
    <property type="evidence" value="ECO:0007669"/>
    <property type="project" value="UniProtKB-ARBA"/>
</dbReference>
<evidence type="ECO:0000256" key="14">
    <source>
        <dbReference type="ARBA" id="ARBA00048766"/>
    </source>
</evidence>
<evidence type="ECO:0000256" key="16">
    <source>
        <dbReference type="RuleBase" id="RU361169"/>
    </source>
</evidence>
<evidence type="ECO:0000256" key="11">
    <source>
        <dbReference type="ARBA" id="ARBA00038933"/>
    </source>
</evidence>
<evidence type="ECO:0000256" key="13">
    <source>
        <dbReference type="ARBA" id="ARBA00043142"/>
    </source>
</evidence>
<dbReference type="SMART" id="SM00710">
    <property type="entry name" value="PbH1"/>
    <property type="match status" value="5"/>
</dbReference>
<feature type="chain" id="PRO_5004086176" description="galacturonan 1,4-alpha-galacturonidase" evidence="17">
    <location>
        <begin position="22"/>
        <end position="411"/>
    </location>
</feature>
<keyword evidence="9 16" id="KW-0326">Glycosidase</keyword>
<keyword evidence="5" id="KW-0677">Repeat</keyword>
<dbReference type="Pfam" id="PF00295">
    <property type="entry name" value="Glyco_hydro_28"/>
    <property type="match status" value="1"/>
</dbReference>
<evidence type="ECO:0000256" key="7">
    <source>
        <dbReference type="ARBA" id="ARBA00023157"/>
    </source>
</evidence>
<dbReference type="InterPro" id="IPR011050">
    <property type="entry name" value="Pectin_lyase_fold/virulence"/>
</dbReference>
<dbReference type="HOGENOM" id="CLU_016031_1_0_1"/>
<keyword evidence="6 16" id="KW-0378">Hydrolase</keyword>
<evidence type="ECO:0000256" key="6">
    <source>
        <dbReference type="ARBA" id="ARBA00022801"/>
    </source>
</evidence>
<evidence type="ECO:0000313" key="19">
    <source>
        <dbReference type="Proteomes" id="UP000012174"/>
    </source>
</evidence>
<dbReference type="PANTHER" id="PTHR31736:SF14">
    <property type="entry name" value="EXOPOLYGALACTURONASE X-1-RELATED"/>
    <property type="match status" value="1"/>
</dbReference>
<comment type="subcellular location">
    <subcellularLocation>
        <location evidence="1">Secreted</location>
    </subcellularLocation>
</comment>
<dbReference type="InterPro" id="IPR006626">
    <property type="entry name" value="PbH1"/>
</dbReference>
<dbReference type="GO" id="GO:0071555">
    <property type="term" value="P:cell wall organization"/>
    <property type="evidence" value="ECO:0007669"/>
    <property type="project" value="UniProtKB-KW"/>
</dbReference>
<organism evidence="18 19">
    <name type="scientific">Eutypa lata (strain UCR-EL1)</name>
    <name type="common">Grapevine dieback disease fungus</name>
    <name type="synonym">Eutypa armeniacae</name>
    <dbReference type="NCBI Taxonomy" id="1287681"/>
    <lineage>
        <taxon>Eukaryota</taxon>
        <taxon>Fungi</taxon>
        <taxon>Dikarya</taxon>
        <taxon>Ascomycota</taxon>
        <taxon>Pezizomycotina</taxon>
        <taxon>Sordariomycetes</taxon>
        <taxon>Xylariomycetidae</taxon>
        <taxon>Xylariales</taxon>
        <taxon>Diatrypaceae</taxon>
        <taxon>Eutypa</taxon>
    </lineage>
</organism>
<dbReference type="InterPro" id="IPR000743">
    <property type="entry name" value="Glyco_hydro_28"/>
</dbReference>
<evidence type="ECO:0000256" key="12">
    <source>
        <dbReference type="ARBA" id="ARBA00041604"/>
    </source>
</evidence>
<sequence>MRFNLISTLVATLAFLPSILATCSIESPARPDIQPGPFNAGKAIPFSPPRSKDRYCYVQPGSEDQRDDAPRILDAFNDCNNGGTIVFDKSYLIGSPLDLTFLKHVDVVITGEIHFDDSDIYYWADNSFKFAFQNQSTFWKIGGEDVNIYGDLANDKSVIDGHGEPYWKEAPINKTLLRPILLTIEGLKGGTMSNLRMRNPPNWFNIIANSSDILISNMDLRATSENGTKIANSDGWDTYRSDRVVIQDSYIVNTDDCVSFKPNSTNVVVQNLDCTGSHGISIGSLGQYKGETDIVENLYIYNITMANASDGARIKVWPGIESKFQDLLNGGGGLGHVRNVTYDVFHHNNNDRAITITQCYGQSNQTLCTEFPANLTIEDITMRNFDGVVSAKLDPQAGSLVCSASDRLASP</sequence>
<evidence type="ECO:0000256" key="8">
    <source>
        <dbReference type="ARBA" id="ARBA00023180"/>
    </source>
</evidence>
<dbReference type="EC" id="3.2.1.67" evidence="11"/>
<dbReference type="AlphaFoldDB" id="M7TUX5"/>
<keyword evidence="3" id="KW-0964">Secreted</keyword>
<gene>
    <name evidence="18" type="ORF">UCREL1_2477</name>
</gene>
<evidence type="ECO:0000313" key="18">
    <source>
        <dbReference type="EMBL" id="EMR70475.1"/>
    </source>
</evidence>
<dbReference type="KEGG" id="ela:UCREL1_2477"/>
<dbReference type="GO" id="GO:0004650">
    <property type="term" value="F:polygalacturonase activity"/>
    <property type="evidence" value="ECO:0007669"/>
    <property type="project" value="InterPro"/>
</dbReference>
<dbReference type="PANTHER" id="PTHR31736">
    <property type="match status" value="1"/>
</dbReference>
<accession>M7TUX5</accession>
<dbReference type="OrthoDB" id="187139at2759"/>
<comment type="similarity">
    <text evidence="2 16">Belongs to the glycosyl hydrolase 28 family.</text>
</comment>
<evidence type="ECO:0000256" key="2">
    <source>
        <dbReference type="ARBA" id="ARBA00008834"/>
    </source>
</evidence>
<evidence type="ECO:0000256" key="4">
    <source>
        <dbReference type="ARBA" id="ARBA00022729"/>
    </source>
</evidence>
<name>M7TUX5_EUTLA</name>
<keyword evidence="8" id="KW-0325">Glycoprotein</keyword>
<keyword evidence="10" id="KW-0961">Cell wall biogenesis/degradation</keyword>
<dbReference type="GO" id="GO:0005576">
    <property type="term" value="C:extracellular region"/>
    <property type="evidence" value="ECO:0007669"/>
    <property type="project" value="UniProtKB-SubCell"/>
</dbReference>
<evidence type="ECO:0000256" key="3">
    <source>
        <dbReference type="ARBA" id="ARBA00022525"/>
    </source>
</evidence>
<dbReference type="Gene3D" id="2.160.20.10">
    <property type="entry name" value="Single-stranded right-handed beta-helix, Pectin lyase-like"/>
    <property type="match status" value="1"/>
</dbReference>
<dbReference type="STRING" id="1287681.M7TUX5"/>
<dbReference type="SUPFAM" id="SSF51126">
    <property type="entry name" value="Pectin lyase-like"/>
    <property type="match status" value="1"/>
</dbReference>
<dbReference type="EMBL" id="KB705854">
    <property type="protein sequence ID" value="EMR70475.1"/>
    <property type="molecule type" value="Genomic_DNA"/>
</dbReference>
<keyword evidence="7" id="KW-1015">Disulfide bond</keyword>
<feature type="active site" evidence="15">
    <location>
        <position position="278"/>
    </location>
</feature>
<dbReference type="GO" id="GO:0047911">
    <property type="term" value="F:galacturan 1,4-alpha-galacturonidase activity"/>
    <property type="evidence" value="ECO:0007669"/>
    <property type="project" value="UniProtKB-EC"/>
</dbReference>
<keyword evidence="4 17" id="KW-0732">Signal</keyword>
<evidence type="ECO:0000256" key="10">
    <source>
        <dbReference type="ARBA" id="ARBA00023316"/>
    </source>
</evidence>
<dbReference type="InterPro" id="IPR012334">
    <property type="entry name" value="Pectin_lyas_fold"/>
</dbReference>
<evidence type="ECO:0000256" key="15">
    <source>
        <dbReference type="PROSITE-ProRule" id="PRU10052"/>
    </source>
</evidence>
<evidence type="ECO:0000256" key="17">
    <source>
        <dbReference type="SAM" id="SignalP"/>
    </source>
</evidence>
<keyword evidence="19" id="KW-1185">Reference proteome</keyword>
<evidence type="ECO:0000256" key="9">
    <source>
        <dbReference type="ARBA" id="ARBA00023295"/>
    </source>
</evidence>
<dbReference type="eggNOG" id="ENOG502QPPR">
    <property type="taxonomic scope" value="Eukaryota"/>
</dbReference>